<keyword evidence="6" id="KW-0975">Bacterial flagellum</keyword>
<evidence type="ECO:0000259" key="8">
    <source>
        <dbReference type="Pfam" id="PF22638"/>
    </source>
</evidence>
<dbReference type="AlphaFoldDB" id="A0A7G5BXJ8"/>
<evidence type="ECO:0000256" key="2">
    <source>
        <dbReference type="ARBA" id="ARBA00004613"/>
    </source>
</evidence>
<evidence type="ECO:0000256" key="6">
    <source>
        <dbReference type="ARBA" id="ARBA00023143"/>
    </source>
</evidence>
<dbReference type="SUPFAM" id="SSF64518">
    <property type="entry name" value="Phase 1 flagellin"/>
    <property type="match status" value="1"/>
</dbReference>
<dbReference type="GO" id="GO:0044780">
    <property type="term" value="P:bacterial-type flagellum assembly"/>
    <property type="evidence" value="ECO:0007669"/>
    <property type="project" value="InterPro"/>
</dbReference>
<dbReference type="GO" id="GO:0009424">
    <property type="term" value="C:bacterial-type flagellum hook"/>
    <property type="evidence" value="ECO:0007669"/>
    <property type="project" value="InterPro"/>
</dbReference>
<dbReference type="Pfam" id="PF22638">
    <property type="entry name" value="FlgK_D1"/>
    <property type="match status" value="1"/>
</dbReference>
<keyword evidence="9" id="KW-0282">Flagellum</keyword>
<comment type="subcellular location">
    <subcellularLocation>
        <location evidence="1">Bacterial flagellum</location>
    </subcellularLocation>
    <subcellularLocation>
        <location evidence="2">Secreted</location>
    </subcellularLocation>
</comment>
<protein>
    <recommendedName>
        <fullName evidence="4">Flagellar hook-associated protein 1</fullName>
    </recommendedName>
</protein>
<dbReference type="Proteomes" id="UP000515679">
    <property type="component" value="Chromosome"/>
</dbReference>
<organism evidence="9 10">
    <name type="scientific">Cohnella cholangitidis</name>
    <dbReference type="NCBI Taxonomy" id="2598458"/>
    <lineage>
        <taxon>Bacteria</taxon>
        <taxon>Bacillati</taxon>
        <taxon>Bacillota</taxon>
        <taxon>Bacilli</taxon>
        <taxon>Bacillales</taxon>
        <taxon>Paenibacillaceae</taxon>
        <taxon>Cohnella</taxon>
    </lineage>
</organism>
<dbReference type="RefSeq" id="WP_182303022.1">
    <property type="nucleotide sequence ID" value="NZ_CP041969.1"/>
</dbReference>
<dbReference type="InterPro" id="IPR002371">
    <property type="entry name" value="FlgK"/>
</dbReference>
<dbReference type="NCBIfam" id="TIGR02492">
    <property type="entry name" value="flgK_ends"/>
    <property type="match status" value="1"/>
</dbReference>
<dbReference type="InterPro" id="IPR010930">
    <property type="entry name" value="Flg_bb/hook_C_dom"/>
</dbReference>
<gene>
    <name evidence="9" type="primary">flgK</name>
    <name evidence="9" type="ORF">FPL14_11180</name>
</gene>
<feature type="domain" description="Flagellar hook-associated protein FlgK helical" evidence="8">
    <location>
        <begin position="104"/>
        <end position="290"/>
    </location>
</feature>
<keyword evidence="5" id="KW-0964">Secreted</keyword>
<evidence type="ECO:0000259" key="7">
    <source>
        <dbReference type="Pfam" id="PF06429"/>
    </source>
</evidence>
<name>A0A7G5BXJ8_9BACL</name>
<reference evidence="9 10" key="1">
    <citation type="submission" date="2019-07" db="EMBL/GenBank/DDBJ databases">
        <authorList>
            <person name="Kim J.K."/>
            <person name="Cheong H.-M."/>
            <person name="Choi Y."/>
            <person name="Hwang K.J."/>
            <person name="Lee S."/>
            <person name="Choi C."/>
        </authorList>
    </citation>
    <scope>NUCLEOTIDE SEQUENCE [LARGE SCALE GENOMIC DNA]</scope>
    <source>
        <strain evidence="9 10">KS 22</strain>
    </source>
</reference>
<feature type="domain" description="Flagellar basal-body/hook protein C-terminal" evidence="7">
    <location>
        <begin position="480"/>
        <end position="518"/>
    </location>
</feature>
<evidence type="ECO:0000313" key="9">
    <source>
        <dbReference type="EMBL" id="QMV41682.1"/>
    </source>
</evidence>
<proteinExistence type="inferred from homology"/>
<accession>A0A7G5BXJ8</accession>
<dbReference type="KEGG" id="cchl:FPL14_11180"/>
<evidence type="ECO:0000256" key="5">
    <source>
        <dbReference type="ARBA" id="ARBA00022525"/>
    </source>
</evidence>
<comment type="similarity">
    <text evidence="3">Belongs to the flagella basal body rod proteins family.</text>
</comment>
<dbReference type="GO" id="GO:0005576">
    <property type="term" value="C:extracellular region"/>
    <property type="evidence" value="ECO:0007669"/>
    <property type="project" value="UniProtKB-SubCell"/>
</dbReference>
<evidence type="ECO:0000256" key="1">
    <source>
        <dbReference type="ARBA" id="ARBA00004365"/>
    </source>
</evidence>
<dbReference type="InterPro" id="IPR053927">
    <property type="entry name" value="FlgK_helical"/>
</dbReference>
<evidence type="ECO:0000313" key="10">
    <source>
        <dbReference type="Proteomes" id="UP000515679"/>
    </source>
</evidence>
<keyword evidence="9" id="KW-0966">Cell projection</keyword>
<dbReference type="GO" id="GO:0005198">
    <property type="term" value="F:structural molecule activity"/>
    <property type="evidence" value="ECO:0007669"/>
    <property type="project" value="InterPro"/>
</dbReference>
<evidence type="ECO:0000256" key="3">
    <source>
        <dbReference type="ARBA" id="ARBA00009677"/>
    </source>
</evidence>
<keyword evidence="10" id="KW-1185">Reference proteome</keyword>
<dbReference type="PANTHER" id="PTHR30033:SF1">
    <property type="entry name" value="FLAGELLAR HOOK-ASSOCIATED PROTEIN 1"/>
    <property type="match status" value="1"/>
</dbReference>
<dbReference type="EMBL" id="CP041969">
    <property type="protein sequence ID" value="QMV41682.1"/>
    <property type="molecule type" value="Genomic_DNA"/>
</dbReference>
<dbReference type="PANTHER" id="PTHR30033">
    <property type="entry name" value="FLAGELLAR HOOK-ASSOCIATED PROTEIN 1"/>
    <property type="match status" value="1"/>
</dbReference>
<evidence type="ECO:0000256" key="4">
    <source>
        <dbReference type="ARBA" id="ARBA00016244"/>
    </source>
</evidence>
<keyword evidence="9" id="KW-0969">Cilium</keyword>
<dbReference type="Pfam" id="PF06429">
    <property type="entry name" value="Flg_bbr_C"/>
    <property type="match status" value="1"/>
</dbReference>
<sequence length="525" mass="56836">MRSTFHGLETSKRAILTQTTALTTLGHNIANASTEGYTRQRVNLSATRPLEATGMSRSVNPGQIGTGVQYDSITRVRDSFLDLQYRRENQSFSSWEVRNSTIRSIEGIVNEPSSTGLSSVMNKFWNSWEVLNRDPTLLSARIDVVGSAVNFADTLQHVGKSLVNVNTDIDSNISSKVNEANIIVQEISQLNAFIRRTEAYGDNANDYRDQRDVLIDKLSAIVDVQATESPEGEVSIISAGVEVVNGDAFTLLTDANALTATAGQLHGYIQSKDEVAHITDQLNAMINTLVQGDAKVTLPNGYVTSTNMVADNDVTLSDGSVIVAGNTIPAGSQITSEAQFTVKGFNGLHELGYSHSDPATSGIPFFVTSDGSATFDIMNIRVNPAIQQDTNLIAASGKYETIGTVNTTIKGNSDIAHALASLRDFEFSFPSALTNLTSGSTDDYFRAVTSDLGTRSANAERSMNNQQELVDSVMIRRQSVSGVSLDEEMADMIKFQHAYNAAARNMTTVDEMLDRVINQMGLVGR</sequence>